<gene>
    <name evidence="2" type="ORF">ACFFTR_39845</name>
</gene>
<dbReference type="PROSITE" id="PS51318">
    <property type="entry name" value="TAT"/>
    <property type="match status" value="1"/>
</dbReference>
<sequence>MMDRRHLLRAAALVGGAATVGVLVPAGAAQAAPQTWRSSRSANGWPVLPHAATHTVEGSGVTVALADGDPATILTYVARRFHYELQRLRTGDIRGHSTSRQIATAYESNYLSGSAIAIRPLAYPIGVRGGFYPHELVVLQDILTDLDGAVVWGGELDPPKESHVQIAAPPGHPTVRGAARRIASWNAGPKGAGTIDAFDPARLARAQRRR</sequence>
<evidence type="ECO:0000313" key="2">
    <source>
        <dbReference type="EMBL" id="MFB9449267.1"/>
    </source>
</evidence>
<reference evidence="2 3" key="1">
    <citation type="submission" date="2024-09" db="EMBL/GenBank/DDBJ databases">
        <authorList>
            <person name="Sun Q."/>
            <person name="Mori K."/>
        </authorList>
    </citation>
    <scope>NUCLEOTIDE SEQUENCE [LARGE SCALE GENOMIC DNA]</scope>
    <source>
        <strain evidence="2 3">JCM 3307</strain>
    </source>
</reference>
<dbReference type="InterPro" id="IPR006311">
    <property type="entry name" value="TAT_signal"/>
</dbReference>
<dbReference type="EMBL" id="JBHMCA010000065">
    <property type="protein sequence ID" value="MFB9449267.1"/>
    <property type="molecule type" value="Genomic_DNA"/>
</dbReference>
<protein>
    <recommendedName>
        <fullName evidence="4">Secreted protein</fullName>
    </recommendedName>
</protein>
<evidence type="ECO:0008006" key="4">
    <source>
        <dbReference type="Google" id="ProtNLM"/>
    </source>
</evidence>
<dbReference type="RefSeq" id="WP_380030635.1">
    <property type="nucleotide sequence ID" value="NZ_JBHMCA010000065.1"/>
</dbReference>
<comment type="caution">
    <text evidence="2">The sequence shown here is derived from an EMBL/GenBank/DDBJ whole genome shotgun (WGS) entry which is preliminary data.</text>
</comment>
<evidence type="ECO:0000313" key="3">
    <source>
        <dbReference type="Proteomes" id="UP001589608"/>
    </source>
</evidence>
<feature type="signal peptide" evidence="1">
    <location>
        <begin position="1"/>
        <end position="31"/>
    </location>
</feature>
<organism evidence="2 3">
    <name type="scientific">Dactylosporangium vinaceum</name>
    <dbReference type="NCBI Taxonomy" id="53362"/>
    <lineage>
        <taxon>Bacteria</taxon>
        <taxon>Bacillati</taxon>
        <taxon>Actinomycetota</taxon>
        <taxon>Actinomycetes</taxon>
        <taxon>Micromonosporales</taxon>
        <taxon>Micromonosporaceae</taxon>
        <taxon>Dactylosporangium</taxon>
    </lineage>
</organism>
<name>A0ABV5MK72_9ACTN</name>
<feature type="chain" id="PRO_5045808484" description="Secreted protein" evidence="1">
    <location>
        <begin position="32"/>
        <end position="210"/>
    </location>
</feature>
<keyword evidence="1" id="KW-0732">Signal</keyword>
<proteinExistence type="predicted"/>
<dbReference type="Proteomes" id="UP001589608">
    <property type="component" value="Unassembled WGS sequence"/>
</dbReference>
<accession>A0ABV5MK72</accession>
<evidence type="ECO:0000256" key="1">
    <source>
        <dbReference type="SAM" id="SignalP"/>
    </source>
</evidence>
<keyword evidence="3" id="KW-1185">Reference proteome</keyword>